<gene>
    <name evidence="2" type="ORF">NHX12_033241</name>
</gene>
<organism evidence="2 3">
    <name type="scientific">Muraenolepis orangiensis</name>
    <name type="common">Patagonian moray cod</name>
    <dbReference type="NCBI Taxonomy" id="630683"/>
    <lineage>
        <taxon>Eukaryota</taxon>
        <taxon>Metazoa</taxon>
        <taxon>Chordata</taxon>
        <taxon>Craniata</taxon>
        <taxon>Vertebrata</taxon>
        <taxon>Euteleostomi</taxon>
        <taxon>Actinopterygii</taxon>
        <taxon>Neopterygii</taxon>
        <taxon>Teleostei</taxon>
        <taxon>Neoteleostei</taxon>
        <taxon>Acanthomorphata</taxon>
        <taxon>Zeiogadaria</taxon>
        <taxon>Gadariae</taxon>
        <taxon>Gadiformes</taxon>
        <taxon>Muraenolepidoidei</taxon>
        <taxon>Muraenolepididae</taxon>
        <taxon>Muraenolepis</taxon>
    </lineage>
</organism>
<evidence type="ECO:0000256" key="1">
    <source>
        <dbReference type="SAM" id="MobiDB-lite"/>
    </source>
</evidence>
<feature type="compositionally biased region" description="Polar residues" evidence="1">
    <location>
        <begin position="76"/>
        <end position="87"/>
    </location>
</feature>
<evidence type="ECO:0000313" key="2">
    <source>
        <dbReference type="EMBL" id="KAJ3599278.1"/>
    </source>
</evidence>
<sequence>MDSLDPSPRLLLERRRETGQPPDYTSQEVESLINPSVVSLHTSQRAPCLPDQVLSILDLKTGPGPQHPGPQDRTRSSASWTARQGQVLSILDLKTGPGPQHPGPQDRTRSSASWTSRQDQVLSILDLKTGPGPQHPGPQDRARSSASWTSRQDQ</sequence>
<feature type="region of interest" description="Disordered" evidence="1">
    <location>
        <begin position="58"/>
        <end position="154"/>
    </location>
</feature>
<proteinExistence type="predicted"/>
<protein>
    <submittedName>
        <fullName evidence="2">Uncharacterized protein</fullName>
    </submittedName>
</protein>
<feature type="region of interest" description="Disordered" evidence="1">
    <location>
        <begin position="1"/>
        <end position="29"/>
    </location>
</feature>
<evidence type="ECO:0000313" key="3">
    <source>
        <dbReference type="Proteomes" id="UP001148018"/>
    </source>
</evidence>
<name>A0A9Q0III9_9TELE</name>
<feature type="compositionally biased region" description="Low complexity" evidence="1">
    <location>
        <begin position="1"/>
        <end position="10"/>
    </location>
</feature>
<feature type="compositionally biased region" description="Polar residues" evidence="1">
    <location>
        <begin position="110"/>
        <end position="121"/>
    </location>
</feature>
<dbReference type="AlphaFoldDB" id="A0A9Q0III9"/>
<feature type="compositionally biased region" description="Polar residues" evidence="1">
    <location>
        <begin position="144"/>
        <end position="154"/>
    </location>
</feature>
<keyword evidence="3" id="KW-1185">Reference proteome</keyword>
<feature type="non-terminal residue" evidence="2">
    <location>
        <position position="1"/>
    </location>
</feature>
<reference evidence="2" key="1">
    <citation type="submission" date="2022-07" db="EMBL/GenBank/DDBJ databases">
        <title>Chromosome-level genome of Muraenolepis orangiensis.</title>
        <authorList>
            <person name="Kim J."/>
        </authorList>
    </citation>
    <scope>NUCLEOTIDE SEQUENCE</scope>
    <source>
        <strain evidence="2">KU_S4_2022</strain>
        <tissue evidence="2">Muscle</tissue>
    </source>
</reference>
<comment type="caution">
    <text evidence="2">The sequence shown here is derived from an EMBL/GenBank/DDBJ whole genome shotgun (WGS) entry which is preliminary data.</text>
</comment>
<dbReference type="EMBL" id="JANIIK010000048">
    <property type="protein sequence ID" value="KAJ3599278.1"/>
    <property type="molecule type" value="Genomic_DNA"/>
</dbReference>
<dbReference type="Proteomes" id="UP001148018">
    <property type="component" value="Unassembled WGS sequence"/>
</dbReference>
<accession>A0A9Q0III9</accession>